<keyword evidence="5" id="KW-1185">Reference proteome</keyword>
<feature type="domain" description="DUF1468" evidence="3">
    <location>
        <begin position="22"/>
        <end position="187"/>
    </location>
</feature>
<feature type="transmembrane region" description="Helical" evidence="2">
    <location>
        <begin position="21"/>
        <end position="41"/>
    </location>
</feature>
<dbReference type="InterPro" id="IPR009936">
    <property type="entry name" value="DUF1468"/>
</dbReference>
<name>A0A4P6Q7A0_9ACTN</name>
<feature type="transmembrane region" description="Helical" evidence="2">
    <location>
        <begin position="160"/>
        <end position="180"/>
    </location>
</feature>
<dbReference type="RefSeq" id="WP_131099067.1">
    <property type="nucleotide sequence ID" value="NZ_CP036455.1"/>
</dbReference>
<feature type="transmembrane region" description="Helical" evidence="2">
    <location>
        <begin position="47"/>
        <end position="68"/>
    </location>
</feature>
<dbReference type="EMBL" id="CP036455">
    <property type="protein sequence ID" value="QBI54979.1"/>
    <property type="molecule type" value="Genomic_DNA"/>
</dbReference>
<reference evidence="4 5" key="1">
    <citation type="submission" date="2019-02" db="EMBL/GenBank/DDBJ databases">
        <authorList>
            <person name="Khodamoradi S."/>
            <person name="Hahnke R.L."/>
            <person name="Kaempfer P."/>
            <person name="Schumann P."/>
            <person name="Rohde M."/>
            <person name="Steinert M."/>
            <person name="Luzhetskyy A."/>
            <person name="Wink J."/>
            <person name="Ruckert C."/>
        </authorList>
    </citation>
    <scope>NUCLEOTIDE SEQUENCE [LARGE SCALE GENOMIC DNA]</scope>
    <source>
        <strain evidence="4 5">M2</strain>
    </source>
</reference>
<evidence type="ECO:0000313" key="5">
    <source>
        <dbReference type="Proteomes" id="UP000292235"/>
    </source>
</evidence>
<evidence type="ECO:0000256" key="2">
    <source>
        <dbReference type="SAM" id="Phobius"/>
    </source>
</evidence>
<keyword evidence="2" id="KW-0472">Membrane</keyword>
<gene>
    <name evidence="4" type="ORF">EKD16_16035</name>
</gene>
<dbReference type="OrthoDB" id="9154880at2"/>
<dbReference type="KEGG" id="strr:EKD16_16035"/>
<keyword evidence="2" id="KW-0812">Transmembrane</keyword>
<evidence type="ECO:0000313" key="4">
    <source>
        <dbReference type="EMBL" id="QBI54979.1"/>
    </source>
</evidence>
<proteinExistence type="predicted"/>
<keyword evidence="2" id="KW-1133">Transmembrane helix</keyword>
<feature type="region of interest" description="Disordered" evidence="1">
    <location>
        <begin position="75"/>
        <end position="112"/>
    </location>
</feature>
<accession>A0A4P6Q7A0</accession>
<dbReference type="Pfam" id="PF07331">
    <property type="entry name" value="TctB"/>
    <property type="match status" value="1"/>
</dbReference>
<protein>
    <submittedName>
        <fullName evidence="4">Tripartite tricarboxylate transporter TctB family protein</fullName>
    </submittedName>
</protein>
<feature type="transmembrane region" description="Helical" evidence="2">
    <location>
        <begin position="123"/>
        <end position="148"/>
    </location>
</feature>
<sequence>MSSSTPSPTRARTGRSPSPDLILGLALIAVSLGFLAYTLGLSAQAAAWPRGVLALLLVLAVAITVRALRSPAVPGAAATAGTEPGTGTASDTDGSAPAPETATTGSARGDGEWSRRVLRGPALTLLVVVAYIALLQVIGFLPATALYLLGHLWFGGVRDWRILAGVVVGVVAFVQLLFVYQLSVPLPAGLLFE</sequence>
<evidence type="ECO:0000256" key="1">
    <source>
        <dbReference type="SAM" id="MobiDB-lite"/>
    </source>
</evidence>
<organism evidence="4 5">
    <name type="scientific">Streptomonospora litoralis</name>
    <dbReference type="NCBI Taxonomy" id="2498135"/>
    <lineage>
        <taxon>Bacteria</taxon>
        <taxon>Bacillati</taxon>
        <taxon>Actinomycetota</taxon>
        <taxon>Actinomycetes</taxon>
        <taxon>Streptosporangiales</taxon>
        <taxon>Nocardiopsidaceae</taxon>
        <taxon>Streptomonospora</taxon>
    </lineage>
</organism>
<feature type="compositionally biased region" description="Low complexity" evidence="1">
    <location>
        <begin position="75"/>
        <end position="89"/>
    </location>
</feature>
<evidence type="ECO:0000259" key="3">
    <source>
        <dbReference type="Pfam" id="PF07331"/>
    </source>
</evidence>
<dbReference type="AlphaFoldDB" id="A0A4P6Q7A0"/>
<dbReference type="Proteomes" id="UP000292235">
    <property type="component" value="Chromosome"/>
</dbReference>